<dbReference type="GO" id="GO:0150079">
    <property type="term" value="P:negative regulation of neuroinflammatory response"/>
    <property type="evidence" value="ECO:0007669"/>
    <property type="project" value="TreeGrafter"/>
</dbReference>
<dbReference type="SUPFAM" id="SSF48726">
    <property type="entry name" value="Immunoglobulin"/>
    <property type="match status" value="1"/>
</dbReference>
<sequence length="131" mass="14333">MLCVAAVALAVIETEETVWAAVGGQASLSCQLSGDEEVLQITWQEVLPGGEMSLATYTKKFGPQVKPGLEEKMDIQCKDLQSCSMVIRKVTEQDEGCYRCLFNTYPLGALIGRTCLKLYGEDINPSYQACI</sequence>
<dbReference type="SMART" id="SM00409">
    <property type="entry name" value="IG"/>
    <property type="match status" value="1"/>
</dbReference>
<dbReference type="GO" id="GO:0030424">
    <property type="term" value="C:axon"/>
    <property type="evidence" value="ECO:0007669"/>
    <property type="project" value="TreeGrafter"/>
</dbReference>
<organism evidence="11 12">
    <name type="scientific">Fundulus heteroclitus</name>
    <name type="common">Killifish</name>
    <name type="synonym">Mummichog</name>
    <dbReference type="NCBI Taxonomy" id="8078"/>
    <lineage>
        <taxon>Eukaryota</taxon>
        <taxon>Metazoa</taxon>
        <taxon>Chordata</taxon>
        <taxon>Craniata</taxon>
        <taxon>Vertebrata</taxon>
        <taxon>Euteleostomi</taxon>
        <taxon>Actinopterygii</taxon>
        <taxon>Neopterygii</taxon>
        <taxon>Teleostei</taxon>
        <taxon>Neoteleostei</taxon>
        <taxon>Acanthomorphata</taxon>
        <taxon>Ovalentaria</taxon>
        <taxon>Atherinomorphae</taxon>
        <taxon>Cyprinodontiformes</taxon>
        <taxon>Fundulidae</taxon>
        <taxon>Fundulus</taxon>
    </lineage>
</organism>
<dbReference type="InterPro" id="IPR013106">
    <property type="entry name" value="Ig_V-set"/>
</dbReference>
<dbReference type="Gene3D" id="2.60.40.10">
    <property type="entry name" value="Immunoglobulins"/>
    <property type="match status" value="1"/>
</dbReference>
<reference evidence="11" key="1">
    <citation type="submission" date="2025-08" db="UniProtKB">
        <authorList>
            <consortium name="Ensembl"/>
        </authorList>
    </citation>
    <scope>IDENTIFICATION</scope>
</reference>
<keyword evidence="5" id="KW-0472">Membrane</keyword>
<keyword evidence="3 9" id="KW-0732">Signal</keyword>
<evidence type="ECO:0000256" key="6">
    <source>
        <dbReference type="ARBA" id="ARBA00023157"/>
    </source>
</evidence>
<keyword evidence="12" id="KW-1185">Reference proteome</keyword>
<evidence type="ECO:0000256" key="4">
    <source>
        <dbReference type="ARBA" id="ARBA00022989"/>
    </source>
</evidence>
<evidence type="ECO:0000256" key="1">
    <source>
        <dbReference type="ARBA" id="ARBA00004167"/>
    </source>
</evidence>
<dbReference type="InterPro" id="IPR003599">
    <property type="entry name" value="Ig_sub"/>
</dbReference>
<dbReference type="GO" id="GO:0098632">
    <property type="term" value="F:cell-cell adhesion mediator activity"/>
    <property type="evidence" value="ECO:0007669"/>
    <property type="project" value="InterPro"/>
</dbReference>
<evidence type="ECO:0000313" key="11">
    <source>
        <dbReference type="Ensembl" id="ENSFHEP00000025546.1"/>
    </source>
</evidence>
<dbReference type="GO" id="GO:0034113">
    <property type="term" value="P:heterotypic cell-cell adhesion"/>
    <property type="evidence" value="ECO:0007669"/>
    <property type="project" value="TreeGrafter"/>
</dbReference>
<evidence type="ECO:0000313" key="12">
    <source>
        <dbReference type="Proteomes" id="UP000265000"/>
    </source>
</evidence>
<dbReference type="Proteomes" id="UP000265000">
    <property type="component" value="Unplaced"/>
</dbReference>
<reference evidence="11" key="2">
    <citation type="submission" date="2025-09" db="UniProtKB">
        <authorList>
            <consortium name="Ensembl"/>
        </authorList>
    </citation>
    <scope>IDENTIFICATION</scope>
</reference>
<keyword evidence="6" id="KW-1015">Disulfide bond</keyword>
<dbReference type="PANTHER" id="PTHR46841">
    <property type="entry name" value="OX-2 MEMBRANE GLYCOPROTEIN"/>
    <property type="match status" value="1"/>
</dbReference>
<dbReference type="Pfam" id="PF07686">
    <property type="entry name" value="V-set"/>
    <property type="match status" value="1"/>
</dbReference>
<feature type="domain" description="Ig-like" evidence="10">
    <location>
        <begin position="23"/>
        <end position="100"/>
    </location>
</feature>
<dbReference type="InterPro" id="IPR047164">
    <property type="entry name" value="OX2G-like"/>
</dbReference>
<evidence type="ECO:0000256" key="9">
    <source>
        <dbReference type="SAM" id="SignalP"/>
    </source>
</evidence>
<evidence type="ECO:0000259" key="10">
    <source>
        <dbReference type="PROSITE" id="PS50835"/>
    </source>
</evidence>
<comment type="subcellular location">
    <subcellularLocation>
        <location evidence="1">Membrane</location>
        <topology evidence="1">Single-pass membrane protein</topology>
    </subcellularLocation>
</comment>
<dbReference type="GO" id="GO:0009986">
    <property type="term" value="C:cell surface"/>
    <property type="evidence" value="ECO:0007669"/>
    <property type="project" value="TreeGrafter"/>
</dbReference>
<keyword evidence="4" id="KW-1133">Transmembrane helix</keyword>
<dbReference type="SMART" id="SM00406">
    <property type="entry name" value="IGv"/>
    <property type="match status" value="1"/>
</dbReference>
<keyword evidence="7" id="KW-0325">Glycoprotein</keyword>
<evidence type="ECO:0000256" key="3">
    <source>
        <dbReference type="ARBA" id="ARBA00022729"/>
    </source>
</evidence>
<evidence type="ECO:0000256" key="7">
    <source>
        <dbReference type="ARBA" id="ARBA00023180"/>
    </source>
</evidence>
<accession>A0A3Q2QER7</accession>
<evidence type="ECO:0000256" key="8">
    <source>
        <dbReference type="ARBA" id="ARBA00023319"/>
    </source>
</evidence>
<keyword evidence="8" id="KW-0393">Immunoglobulin domain</keyword>
<dbReference type="PANTHER" id="PTHR46841:SF7">
    <property type="entry name" value="IG-LIKE DOMAIN-CONTAINING PROTEIN"/>
    <property type="match status" value="1"/>
</dbReference>
<keyword evidence="2" id="KW-0812">Transmembrane</keyword>
<feature type="chain" id="PRO_5018696237" description="Ig-like domain-containing protein" evidence="9">
    <location>
        <begin position="21"/>
        <end position="131"/>
    </location>
</feature>
<dbReference type="AlphaFoldDB" id="A0A3Q2QER7"/>
<dbReference type="GeneTree" id="ENSGT00530000063970"/>
<dbReference type="Ensembl" id="ENSFHET00000004962.1">
    <property type="protein sequence ID" value="ENSFHEP00000025546.1"/>
    <property type="gene ID" value="ENSFHEG00000007835.1"/>
</dbReference>
<evidence type="ECO:0000256" key="5">
    <source>
        <dbReference type="ARBA" id="ARBA00023136"/>
    </source>
</evidence>
<feature type="signal peptide" evidence="9">
    <location>
        <begin position="1"/>
        <end position="20"/>
    </location>
</feature>
<evidence type="ECO:0000256" key="2">
    <source>
        <dbReference type="ARBA" id="ARBA00022692"/>
    </source>
</evidence>
<dbReference type="GO" id="GO:0043025">
    <property type="term" value="C:neuronal cell body"/>
    <property type="evidence" value="ECO:0007669"/>
    <property type="project" value="TreeGrafter"/>
</dbReference>
<dbReference type="InterPro" id="IPR007110">
    <property type="entry name" value="Ig-like_dom"/>
</dbReference>
<dbReference type="InterPro" id="IPR013783">
    <property type="entry name" value="Ig-like_fold"/>
</dbReference>
<protein>
    <recommendedName>
        <fullName evidence="10">Ig-like domain-containing protein</fullName>
    </recommendedName>
</protein>
<dbReference type="InterPro" id="IPR036179">
    <property type="entry name" value="Ig-like_dom_sf"/>
</dbReference>
<proteinExistence type="predicted"/>
<name>A0A3Q2QER7_FUNHE</name>
<dbReference type="GO" id="GO:0016020">
    <property type="term" value="C:membrane"/>
    <property type="evidence" value="ECO:0007669"/>
    <property type="project" value="UniProtKB-SubCell"/>
</dbReference>
<dbReference type="PROSITE" id="PS50835">
    <property type="entry name" value="IG_LIKE"/>
    <property type="match status" value="1"/>
</dbReference>